<dbReference type="EMBL" id="CAWUPB010001173">
    <property type="protein sequence ID" value="CAK7346849.1"/>
    <property type="molecule type" value="Genomic_DNA"/>
</dbReference>
<keyword evidence="2" id="KW-1185">Reference proteome</keyword>
<accession>A0AAV1SAD5</accession>
<name>A0AAV1SAD5_9ROSI</name>
<dbReference type="AlphaFoldDB" id="A0AAV1SAD5"/>
<comment type="caution">
    <text evidence="1">The sequence shown here is derived from an EMBL/GenBank/DDBJ whole genome shotgun (WGS) entry which is preliminary data.</text>
</comment>
<protein>
    <submittedName>
        <fullName evidence="1">Uncharacterized protein</fullName>
    </submittedName>
</protein>
<evidence type="ECO:0000313" key="2">
    <source>
        <dbReference type="Proteomes" id="UP001314170"/>
    </source>
</evidence>
<dbReference type="Proteomes" id="UP001314170">
    <property type="component" value="Unassembled WGS sequence"/>
</dbReference>
<organism evidence="1 2">
    <name type="scientific">Dovyalis caffra</name>
    <dbReference type="NCBI Taxonomy" id="77055"/>
    <lineage>
        <taxon>Eukaryota</taxon>
        <taxon>Viridiplantae</taxon>
        <taxon>Streptophyta</taxon>
        <taxon>Embryophyta</taxon>
        <taxon>Tracheophyta</taxon>
        <taxon>Spermatophyta</taxon>
        <taxon>Magnoliopsida</taxon>
        <taxon>eudicotyledons</taxon>
        <taxon>Gunneridae</taxon>
        <taxon>Pentapetalae</taxon>
        <taxon>rosids</taxon>
        <taxon>fabids</taxon>
        <taxon>Malpighiales</taxon>
        <taxon>Salicaceae</taxon>
        <taxon>Flacourtieae</taxon>
        <taxon>Dovyalis</taxon>
    </lineage>
</organism>
<gene>
    <name evidence="1" type="ORF">DCAF_LOCUS19527</name>
</gene>
<proteinExistence type="predicted"/>
<evidence type="ECO:0000313" key="1">
    <source>
        <dbReference type="EMBL" id="CAK7346849.1"/>
    </source>
</evidence>
<sequence>MGMPFEGWGEQEKSRTDHARKAILQCPRGPLGCESRQLQRVNLALAREDKRLPEEQISFTANKMLKYVYQIKEKLGCKSFRGKGNIGST</sequence>
<reference evidence="1 2" key="1">
    <citation type="submission" date="2024-01" db="EMBL/GenBank/DDBJ databases">
        <authorList>
            <person name="Waweru B."/>
        </authorList>
    </citation>
    <scope>NUCLEOTIDE SEQUENCE [LARGE SCALE GENOMIC DNA]</scope>
</reference>